<dbReference type="InterPro" id="IPR003018">
    <property type="entry name" value="GAF"/>
</dbReference>
<gene>
    <name evidence="2" type="ORF">METZ01_LOCUS256972</name>
</gene>
<accession>A0A382IX61</accession>
<organism evidence="2">
    <name type="scientific">marine metagenome</name>
    <dbReference type="NCBI Taxonomy" id="408172"/>
    <lineage>
        <taxon>unclassified sequences</taxon>
        <taxon>metagenomes</taxon>
        <taxon>ecological metagenomes</taxon>
    </lineage>
</organism>
<evidence type="ECO:0000259" key="1">
    <source>
        <dbReference type="Pfam" id="PF13185"/>
    </source>
</evidence>
<sequence>MKQISNQANIQSLRKISSMFGLATMEVDQLLSMVMDSAREISGVRDASLLMADENDSRQLKFYQASGKQGKKLKDIEIPSGVGIAGIVYSSGEPIISNDVQNDSRWYRKITEKVKTSVNCIACFPLTIEKNVIGVVQFLDK</sequence>
<reference evidence="2" key="1">
    <citation type="submission" date="2018-05" db="EMBL/GenBank/DDBJ databases">
        <authorList>
            <person name="Lanie J.A."/>
            <person name="Ng W.-L."/>
            <person name="Kazmierczak K.M."/>
            <person name="Andrzejewski T.M."/>
            <person name="Davidsen T.M."/>
            <person name="Wayne K.J."/>
            <person name="Tettelin H."/>
            <person name="Glass J.I."/>
            <person name="Rusch D."/>
            <person name="Podicherti R."/>
            <person name="Tsui H.-C.T."/>
            <person name="Winkler M.E."/>
        </authorList>
    </citation>
    <scope>NUCLEOTIDE SEQUENCE</scope>
</reference>
<name>A0A382IX61_9ZZZZ</name>
<dbReference type="Gene3D" id="3.30.450.40">
    <property type="match status" value="1"/>
</dbReference>
<protein>
    <recommendedName>
        <fullName evidence="1">GAF domain-containing protein</fullName>
    </recommendedName>
</protein>
<dbReference type="SUPFAM" id="SSF55781">
    <property type="entry name" value="GAF domain-like"/>
    <property type="match status" value="1"/>
</dbReference>
<dbReference type="EMBL" id="UINC01070176">
    <property type="protein sequence ID" value="SVC04118.1"/>
    <property type="molecule type" value="Genomic_DNA"/>
</dbReference>
<dbReference type="AlphaFoldDB" id="A0A382IX61"/>
<feature type="domain" description="GAF" evidence="1">
    <location>
        <begin position="25"/>
        <end position="138"/>
    </location>
</feature>
<feature type="non-terminal residue" evidence="2">
    <location>
        <position position="141"/>
    </location>
</feature>
<proteinExistence type="predicted"/>
<dbReference type="InterPro" id="IPR029016">
    <property type="entry name" value="GAF-like_dom_sf"/>
</dbReference>
<evidence type="ECO:0000313" key="2">
    <source>
        <dbReference type="EMBL" id="SVC04118.1"/>
    </source>
</evidence>
<dbReference type="Pfam" id="PF13185">
    <property type="entry name" value="GAF_2"/>
    <property type="match status" value="1"/>
</dbReference>